<organism evidence="2 3">
    <name type="scientific">Pseudovibrio brasiliensis</name>
    <dbReference type="NCBI Taxonomy" id="1898042"/>
    <lineage>
        <taxon>Bacteria</taxon>
        <taxon>Pseudomonadati</taxon>
        <taxon>Pseudomonadota</taxon>
        <taxon>Alphaproteobacteria</taxon>
        <taxon>Hyphomicrobiales</taxon>
        <taxon>Stappiaceae</taxon>
        <taxon>Pseudovibrio</taxon>
    </lineage>
</organism>
<evidence type="ECO:0000313" key="2">
    <source>
        <dbReference type="EMBL" id="QUS59167.1"/>
    </source>
</evidence>
<keyword evidence="3" id="KW-1185">Reference proteome</keyword>
<accession>A0ABX8AVS9</accession>
<geneLocation type="plasmid" evidence="2 3">
    <name>pAb134-04</name>
</geneLocation>
<evidence type="ECO:0000256" key="1">
    <source>
        <dbReference type="SAM" id="MobiDB-lite"/>
    </source>
</evidence>
<dbReference type="EMBL" id="CP074130">
    <property type="protein sequence ID" value="QUS59167.1"/>
    <property type="molecule type" value="Genomic_DNA"/>
</dbReference>
<dbReference type="RefSeq" id="WP_075701534.1">
    <property type="nucleotide sequence ID" value="NZ_CP074130.1"/>
</dbReference>
<proteinExistence type="predicted"/>
<feature type="region of interest" description="Disordered" evidence="1">
    <location>
        <begin position="88"/>
        <end position="109"/>
    </location>
</feature>
<reference evidence="2 3" key="1">
    <citation type="journal article" date="2021" name="Angew. Chem. Int. Ed. Engl.">
        <title>A novel family of nonribosomal peptides modulate collective behavior in Pseudovibrio bacteria isolated from marine sponges.</title>
        <authorList>
            <person name="Ioca L.P."/>
            <person name="Dai Y."/>
            <person name="Kunakom S."/>
            <person name="Diaz-Espinosa J."/>
            <person name="Krunic A."/>
            <person name="Crnkovic C.M."/>
            <person name="Orjala J."/>
            <person name="Sanchez L.M."/>
            <person name="Ferreira A.G."/>
            <person name="Berlinck R.G.S."/>
            <person name="Eustaquio A.S."/>
        </authorList>
    </citation>
    <scope>NUCLEOTIDE SEQUENCE [LARGE SCALE GENOMIC DNA]</scope>
    <source>
        <strain evidence="2 3">Ab134</strain>
        <plasmid evidence="2 3">pAb134-04</plasmid>
    </source>
</reference>
<gene>
    <name evidence="2" type="ORF">KGB56_26615</name>
</gene>
<dbReference type="Proteomes" id="UP000680706">
    <property type="component" value="Plasmid pAb134-04"/>
</dbReference>
<keyword evidence="2" id="KW-0614">Plasmid</keyword>
<name>A0ABX8AVS9_9HYPH</name>
<protein>
    <submittedName>
        <fullName evidence="2">Uncharacterized protein</fullName>
    </submittedName>
</protein>
<evidence type="ECO:0000313" key="3">
    <source>
        <dbReference type="Proteomes" id="UP000680706"/>
    </source>
</evidence>
<sequence>MTYRLPSFNERVDYAHQALLRGEDSRKFDNCFEMWDGAFVVAALMRRSLSDPELRQAIKKDLSSVGLAQWQQTTASLAHIPTHKLSDKAAAHRRQVEKRPYGFQQPSLF</sequence>